<organism evidence="1">
    <name type="scientific">Arion vulgaris</name>
    <dbReference type="NCBI Taxonomy" id="1028688"/>
    <lineage>
        <taxon>Eukaryota</taxon>
        <taxon>Metazoa</taxon>
        <taxon>Spiralia</taxon>
        <taxon>Lophotrochozoa</taxon>
        <taxon>Mollusca</taxon>
        <taxon>Gastropoda</taxon>
        <taxon>Heterobranchia</taxon>
        <taxon>Euthyneura</taxon>
        <taxon>Panpulmonata</taxon>
        <taxon>Eupulmonata</taxon>
        <taxon>Stylommatophora</taxon>
        <taxon>Helicina</taxon>
        <taxon>Arionoidea</taxon>
        <taxon>Arionidae</taxon>
        <taxon>Arion</taxon>
    </lineage>
</organism>
<feature type="non-terminal residue" evidence="1">
    <location>
        <position position="78"/>
    </location>
</feature>
<dbReference type="AlphaFoldDB" id="A0A0B6Y6X5"/>
<sequence length="78" mass="8780">SHTVKHSVHMSQSVEKIISHVRHQVLRNSSDPYSALFIGNSLYQATVCLDRSRASSFIKTSPMHAFLSTLLLPRFQIA</sequence>
<gene>
    <name evidence="1" type="primary">ORF12921</name>
</gene>
<proteinExistence type="predicted"/>
<name>A0A0B6Y6X5_9EUPU</name>
<feature type="non-terminal residue" evidence="1">
    <location>
        <position position="1"/>
    </location>
</feature>
<dbReference type="EMBL" id="HACG01004380">
    <property type="protein sequence ID" value="CEK51245.1"/>
    <property type="molecule type" value="Transcribed_RNA"/>
</dbReference>
<protein>
    <submittedName>
        <fullName evidence="1">Uncharacterized protein</fullName>
    </submittedName>
</protein>
<reference evidence="1" key="1">
    <citation type="submission" date="2014-12" db="EMBL/GenBank/DDBJ databases">
        <title>Insight into the proteome of Arion vulgaris.</title>
        <authorList>
            <person name="Aradska J."/>
            <person name="Bulat T."/>
            <person name="Smidak R."/>
            <person name="Sarate P."/>
            <person name="Gangsoo J."/>
            <person name="Sialana F."/>
            <person name="Bilban M."/>
            <person name="Lubec G."/>
        </authorList>
    </citation>
    <scope>NUCLEOTIDE SEQUENCE</scope>
    <source>
        <tissue evidence="1">Skin</tissue>
    </source>
</reference>
<evidence type="ECO:0000313" key="1">
    <source>
        <dbReference type="EMBL" id="CEK51245.1"/>
    </source>
</evidence>
<accession>A0A0B6Y6X5</accession>